<evidence type="ECO:0000256" key="2">
    <source>
        <dbReference type="RuleBase" id="RU003860"/>
    </source>
</evidence>
<keyword evidence="3" id="KW-0131">Cell cycle</keyword>
<dbReference type="PANTHER" id="PTHR46229:SF4">
    <property type="entry name" value="ACID STRESS PROTEIN IBAG"/>
    <property type="match status" value="1"/>
</dbReference>
<proteinExistence type="inferred from homology"/>
<dbReference type="AlphaFoldDB" id="A0A432ZLM4"/>
<comment type="similarity">
    <text evidence="1 2">Belongs to the BolA/IbaG family.</text>
</comment>
<dbReference type="EMBL" id="PIQG01000002">
    <property type="protein sequence ID" value="RUO78730.1"/>
    <property type="molecule type" value="Genomic_DNA"/>
</dbReference>
<dbReference type="Proteomes" id="UP000288279">
    <property type="component" value="Unassembled WGS sequence"/>
</dbReference>
<dbReference type="Gene3D" id="3.30.300.90">
    <property type="entry name" value="BolA-like"/>
    <property type="match status" value="1"/>
</dbReference>
<keyword evidence="3" id="KW-0132">Cell division</keyword>
<accession>A0A432ZLM4</accession>
<organism evidence="3 4">
    <name type="scientific">Pseudidiomarina taiwanensis</name>
    <dbReference type="NCBI Taxonomy" id="337250"/>
    <lineage>
        <taxon>Bacteria</taxon>
        <taxon>Pseudomonadati</taxon>
        <taxon>Pseudomonadota</taxon>
        <taxon>Gammaproteobacteria</taxon>
        <taxon>Alteromonadales</taxon>
        <taxon>Idiomarinaceae</taxon>
        <taxon>Pseudidiomarina</taxon>
    </lineage>
</organism>
<name>A0A432ZLM4_9GAMM</name>
<gene>
    <name evidence="3" type="ORF">CWI83_05920</name>
</gene>
<protein>
    <submittedName>
        <fullName evidence="3">Cell division protein BolA</fullName>
    </submittedName>
</protein>
<dbReference type="SUPFAM" id="SSF82657">
    <property type="entry name" value="BolA-like"/>
    <property type="match status" value="1"/>
</dbReference>
<evidence type="ECO:0000313" key="4">
    <source>
        <dbReference type="Proteomes" id="UP000288279"/>
    </source>
</evidence>
<sequence length="85" mass="9622">MTAEQIQSRLEAELELDELKIKLDGNHASILAVGEVFADLSRVKKQQVIYAPLRDLISSGELHAVSMRTYTPTEWQREKKLALLS</sequence>
<keyword evidence="4" id="KW-1185">Reference proteome</keyword>
<dbReference type="GO" id="GO:0051301">
    <property type="term" value="P:cell division"/>
    <property type="evidence" value="ECO:0007669"/>
    <property type="project" value="UniProtKB-KW"/>
</dbReference>
<dbReference type="InterPro" id="IPR050961">
    <property type="entry name" value="BolA/IbaG_stress_morph_reg"/>
</dbReference>
<dbReference type="PIRSF" id="PIRSF003113">
    <property type="entry name" value="BolA"/>
    <property type="match status" value="1"/>
</dbReference>
<reference evidence="3 4" key="1">
    <citation type="journal article" date="2011" name="Front. Microbiol.">
        <title>Genomic signatures of strain selection and enhancement in Bacillus atrophaeus var. globigii, a historical biowarfare simulant.</title>
        <authorList>
            <person name="Gibbons H.S."/>
            <person name="Broomall S.M."/>
            <person name="McNew L.A."/>
            <person name="Daligault H."/>
            <person name="Chapman C."/>
            <person name="Bruce D."/>
            <person name="Karavis M."/>
            <person name="Krepps M."/>
            <person name="McGregor P.A."/>
            <person name="Hong C."/>
            <person name="Park K.H."/>
            <person name="Akmal A."/>
            <person name="Feldman A."/>
            <person name="Lin J.S."/>
            <person name="Chang W.E."/>
            <person name="Higgs B.W."/>
            <person name="Demirev P."/>
            <person name="Lindquist J."/>
            <person name="Liem A."/>
            <person name="Fochler E."/>
            <person name="Read T.D."/>
            <person name="Tapia R."/>
            <person name="Johnson S."/>
            <person name="Bishop-Lilly K.A."/>
            <person name="Detter C."/>
            <person name="Han C."/>
            <person name="Sozhamannan S."/>
            <person name="Rosenzweig C.N."/>
            <person name="Skowronski E.W."/>
        </authorList>
    </citation>
    <scope>NUCLEOTIDE SEQUENCE [LARGE SCALE GENOMIC DNA]</scope>
    <source>
        <strain evidence="3 4">PIT1</strain>
    </source>
</reference>
<comment type="caution">
    <text evidence="3">The sequence shown here is derived from an EMBL/GenBank/DDBJ whole genome shotgun (WGS) entry which is preliminary data.</text>
</comment>
<dbReference type="Pfam" id="PF01722">
    <property type="entry name" value="BolA"/>
    <property type="match status" value="1"/>
</dbReference>
<dbReference type="PANTHER" id="PTHR46229">
    <property type="entry name" value="BOLA TRANSCRIPTION REGULATOR"/>
    <property type="match status" value="1"/>
</dbReference>
<dbReference type="InterPro" id="IPR036065">
    <property type="entry name" value="BolA-like_sf"/>
</dbReference>
<evidence type="ECO:0000256" key="1">
    <source>
        <dbReference type="ARBA" id="ARBA00005578"/>
    </source>
</evidence>
<evidence type="ECO:0000313" key="3">
    <source>
        <dbReference type="EMBL" id="RUO78730.1"/>
    </source>
</evidence>
<dbReference type="InterPro" id="IPR002634">
    <property type="entry name" value="BolA"/>
</dbReference>
<dbReference type="OrthoDB" id="9812890at2"/>